<protein>
    <recommendedName>
        <fullName evidence="4">TIGR04290 family methyltransferase</fullName>
    </recommendedName>
</protein>
<accession>A0A9W5B4J6</accession>
<proteinExistence type="predicted"/>
<dbReference type="Gene3D" id="3.40.50.150">
    <property type="entry name" value="Vaccinia Virus protein VP39"/>
    <property type="match status" value="1"/>
</dbReference>
<organism evidence="2 3">
    <name type="scientific">Agrobacterium genomosp. 2 str. CFBP 5494</name>
    <dbReference type="NCBI Taxonomy" id="1183436"/>
    <lineage>
        <taxon>Bacteria</taxon>
        <taxon>Pseudomonadati</taxon>
        <taxon>Pseudomonadota</taxon>
        <taxon>Alphaproteobacteria</taxon>
        <taxon>Hyphomicrobiales</taxon>
        <taxon>Rhizobiaceae</taxon>
        <taxon>Rhizobium/Agrobacterium group</taxon>
        <taxon>Agrobacterium</taxon>
        <taxon>Agrobacterium tumefaciens complex</taxon>
    </lineage>
</organism>
<feature type="region of interest" description="Disordered" evidence="1">
    <location>
        <begin position="91"/>
        <end position="120"/>
    </location>
</feature>
<evidence type="ECO:0000256" key="1">
    <source>
        <dbReference type="SAM" id="MobiDB-lite"/>
    </source>
</evidence>
<gene>
    <name evidence="2" type="ORF">AGR2A_Lc30046</name>
</gene>
<dbReference type="EMBL" id="FBVY01000032">
    <property type="protein sequence ID" value="CUW97140.1"/>
    <property type="molecule type" value="Genomic_DNA"/>
</dbReference>
<sequence>MRIDDIKPAPVPQLHIDLARPVLVIAGDDQPAAFGRQFACEIKRPLFAHRFDDTIAEAPVSQLPDTFNDPPVIIHLDKLSRAHPLRYFKRKRPPRYGNDPCPAAGGKLRQQRADEADTDDGDRLPCLNPAAFEDVHGAAEGLARKWMTIQLERQAHHEAGIGNIMAGLDIEFRQLSVYDVAKLEERFDLVIFMGVFYHLRHPLLALDLIHEHVAADLMLFQSLQRGDGRIPDLEEDYPFSEWAMFEDPAYPKLFFVEERYAADPTNWFIPNRAAVEAMLRSAGFIIERHPEREVYLCRRGARHYAADPPPGE</sequence>
<keyword evidence="3" id="KW-1185">Reference proteome</keyword>
<dbReference type="InterPro" id="IPR029063">
    <property type="entry name" value="SAM-dependent_MTases_sf"/>
</dbReference>
<evidence type="ECO:0008006" key="4">
    <source>
        <dbReference type="Google" id="ProtNLM"/>
    </source>
</evidence>
<comment type="caution">
    <text evidence="2">The sequence shown here is derived from an EMBL/GenBank/DDBJ whole genome shotgun (WGS) entry which is preliminary data.</text>
</comment>
<evidence type="ECO:0000313" key="2">
    <source>
        <dbReference type="EMBL" id="CUW97140.1"/>
    </source>
</evidence>
<dbReference type="SUPFAM" id="SSF53335">
    <property type="entry name" value="S-adenosyl-L-methionine-dependent methyltransferases"/>
    <property type="match status" value="1"/>
</dbReference>
<name>A0A9W5B4J6_9HYPH</name>
<dbReference type="AlphaFoldDB" id="A0A9W5B4J6"/>
<reference evidence="2 3" key="1">
    <citation type="submission" date="2016-01" db="EMBL/GenBank/DDBJ databases">
        <authorList>
            <person name="Regsiter A."/>
            <person name="william w."/>
        </authorList>
    </citation>
    <scope>NUCLEOTIDE SEQUENCE [LARGE SCALE GENOMIC DNA]</scope>
    <source>
        <strain evidence="2 3">CFBP 5494</strain>
    </source>
</reference>
<evidence type="ECO:0000313" key="3">
    <source>
        <dbReference type="Proteomes" id="UP000191933"/>
    </source>
</evidence>
<dbReference type="Proteomes" id="UP000191933">
    <property type="component" value="Unassembled WGS sequence"/>
</dbReference>